<reference evidence="1 2" key="1">
    <citation type="submission" date="2021-06" db="EMBL/GenBank/DDBJ databases">
        <title>Caerostris extrusa draft genome.</title>
        <authorList>
            <person name="Kono N."/>
            <person name="Arakawa K."/>
        </authorList>
    </citation>
    <scope>NUCLEOTIDE SEQUENCE [LARGE SCALE GENOMIC DNA]</scope>
</reference>
<gene>
    <name evidence="1" type="ORF">CEXT_791201</name>
</gene>
<sequence>MQTVFYSSRKSPCDSYDSAFESFPLFVNIKCCSVFSKRRCKQRSWHHLVFNSCTTIVNNIISTCDLDSELD</sequence>
<comment type="caution">
    <text evidence="1">The sequence shown here is derived from an EMBL/GenBank/DDBJ whole genome shotgun (WGS) entry which is preliminary data.</text>
</comment>
<accession>A0AAV4VMV6</accession>
<proteinExistence type="predicted"/>
<name>A0AAV4VMV6_CAEEX</name>
<keyword evidence="2" id="KW-1185">Reference proteome</keyword>
<evidence type="ECO:0000313" key="1">
    <source>
        <dbReference type="EMBL" id="GIY71176.1"/>
    </source>
</evidence>
<protein>
    <submittedName>
        <fullName evidence="1">Uncharacterized protein</fullName>
    </submittedName>
</protein>
<dbReference type="AlphaFoldDB" id="A0AAV4VMV6"/>
<dbReference type="EMBL" id="BPLR01014761">
    <property type="protein sequence ID" value="GIY71176.1"/>
    <property type="molecule type" value="Genomic_DNA"/>
</dbReference>
<organism evidence="1 2">
    <name type="scientific">Caerostris extrusa</name>
    <name type="common">Bark spider</name>
    <name type="synonym">Caerostris bankana</name>
    <dbReference type="NCBI Taxonomy" id="172846"/>
    <lineage>
        <taxon>Eukaryota</taxon>
        <taxon>Metazoa</taxon>
        <taxon>Ecdysozoa</taxon>
        <taxon>Arthropoda</taxon>
        <taxon>Chelicerata</taxon>
        <taxon>Arachnida</taxon>
        <taxon>Araneae</taxon>
        <taxon>Araneomorphae</taxon>
        <taxon>Entelegynae</taxon>
        <taxon>Araneoidea</taxon>
        <taxon>Araneidae</taxon>
        <taxon>Caerostris</taxon>
    </lineage>
</organism>
<evidence type="ECO:0000313" key="2">
    <source>
        <dbReference type="Proteomes" id="UP001054945"/>
    </source>
</evidence>
<dbReference type="Proteomes" id="UP001054945">
    <property type="component" value="Unassembled WGS sequence"/>
</dbReference>